<keyword evidence="1" id="KW-0732">Signal</keyword>
<name>A0ABS2SU67_9BACI</name>
<evidence type="ECO:0000256" key="1">
    <source>
        <dbReference type="ARBA" id="ARBA00022729"/>
    </source>
</evidence>
<reference evidence="2" key="1">
    <citation type="submission" date="2021-01" db="EMBL/GenBank/DDBJ databases">
        <title>Genomic Encyclopedia of Type Strains, Phase IV (KMG-IV): sequencing the most valuable type-strain genomes for metagenomic binning, comparative biology and taxonomic classification.</title>
        <authorList>
            <person name="Goeker M."/>
        </authorList>
    </citation>
    <scope>NUCLEOTIDE SEQUENCE</scope>
    <source>
        <strain evidence="2">DSM 21943</strain>
    </source>
</reference>
<accession>A0ABS2SU67</accession>
<proteinExistence type="predicted"/>
<dbReference type="EMBL" id="JAFBCV010000005">
    <property type="protein sequence ID" value="MBM7838805.1"/>
    <property type="molecule type" value="Genomic_DNA"/>
</dbReference>
<sequence>MKKQLMMSGLVIGVFLGACSNDEGASENQGDEPNETAEEVVETEPLEVIEVVEKEEGTFEALKRVDEIETQEVGSMVVNVEQVELGAAQLDGLISAFTGEENIHYVQLQLTVENQSDDDVHFSFGHTSLKTNTGEEVEVPNVVLSDETDHSFAANESKQTTLLYPVESVEGLNEIELSIEGPSETAQSDALTDDLQFTIRVDG</sequence>
<dbReference type="Proteomes" id="UP001179280">
    <property type="component" value="Unassembled WGS sequence"/>
</dbReference>
<keyword evidence="3" id="KW-1185">Reference proteome</keyword>
<dbReference type="InterPro" id="IPR029050">
    <property type="entry name" value="Immunoprotect_excell_Ig-like"/>
</dbReference>
<evidence type="ECO:0008006" key="4">
    <source>
        <dbReference type="Google" id="ProtNLM"/>
    </source>
</evidence>
<comment type="caution">
    <text evidence="2">The sequence shown here is derived from an EMBL/GenBank/DDBJ whole genome shotgun (WGS) entry which is preliminary data.</text>
</comment>
<dbReference type="Gene3D" id="2.60.40.1240">
    <property type="match status" value="1"/>
</dbReference>
<protein>
    <recommendedName>
        <fullName evidence="4">DUF4352 domain-containing protein</fullName>
    </recommendedName>
</protein>
<gene>
    <name evidence="2" type="ORF">JOC54_002064</name>
</gene>
<evidence type="ECO:0000313" key="3">
    <source>
        <dbReference type="Proteomes" id="UP001179280"/>
    </source>
</evidence>
<evidence type="ECO:0000313" key="2">
    <source>
        <dbReference type="EMBL" id="MBM7838805.1"/>
    </source>
</evidence>
<organism evidence="2 3">
    <name type="scientific">Shouchella xiaoxiensis</name>
    <dbReference type="NCBI Taxonomy" id="766895"/>
    <lineage>
        <taxon>Bacteria</taxon>
        <taxon>Bacillati</taxon>
        <taxon>Bacillota</taxon>
        <taxon>Bacilli</taxon>
        <taxon>Bacillales</taxon>
        <taxon>Bacillaceae</taxon>
        <taxon>Shouchella</taxon>
    </lineage>
</organism>
<dbReference type="PROSITE" id="PS51257">
    <property type="entry name" value="PROKAR_LIPOPROTEIN"/>
    <property type="match status" value="1"/>
</dbReference>
<dbReference type="RefSeq" id="WP_035440412.1">
    <property type="nucleotide sequence ID" value="NZ_JAFBCV010000005.1"/>
</dbReference>